<dbReference type="SUPFAM" id="SSF53590">
    <property type="entry name" value="Nucleoside hydrolase"/>
    <property type="match status" value="1"/>
</dbReference>
<dbReference type="AlphaFoldDB" id="W6MST3"/>
<dbReference type="PANTHER" id="PTHR12304">
    <property type="entry name" value="INOSINE-URIDINE PREFERRING NUCLEOSIDE HYDROLASE"/>
    <property type="match status" value="1"/>
</dbReference>
<evidence type="ECO:0000259" key="4">
    <source>
        <dbReference type="Pfam" id="PF01156"/>
    </source>
</evidence>
<reference evidence="5" key="1">
    <citation type="submission" date="2013-12" db="EMBL/GenBank/DDBJ databases">
        <authorList>
            <person name="Genoscope - CEA"/>
        </authorList>
    </citation>
    <scope>NUCLEOTIDE SEQUENCE</scope>
    <source>
        <strain evidence="5">CBS 1993</strain>
    </source>
</reference>
<comment type="similarity">
    <text evidence="1">Belongs to the IUNH family.</text>
</comment>
<dbReference type="RefSeq" id="XP_022461762.1">
    <property type="nucleotide sequence ID" value="XM_022602318.1"/>
</dbReference>
<keyword evidence="3" id="KW-0326">Glycosidase</keyword>
<dbReference type="STRING" id="1382522.W6MST3"/>
<evidence type="ECO:0000256" key="2">
    <source>
        <dbReference type="ARBA" id="ARBA00022801"/>
    </source>
</evidence>
<sequence length="327" mass="35246">MTVASPTRNAIIDCDPGIDDSTALLLALAPGNLNVRAITTVSGNLIASRCTENVKKILTMVERTDVPLGQGPEKPLVRPYPRDPFFHGDDGMADLDMEELKMENKYTQDIHNATDLIIDTANKYQGDITFVALGPLTNLALALIKDPSLPQKIGKVIIIGGSFGFNICEGLHATGDNPVSEWNIYVDPEAAEIVFNAGFDLTAIGMDIFCQPSIAMTPESHNQLLASSSVAAKFVTGVLAFLRKRGHGDYCALIDSLAVALAIDASIMETEEVSVAVETQSTLSLGQVIVDRRKNFKWTHLPTIQAAKTVDGAKYLKLLVGSFQDSE</sequence>
<dbReference type="HOGENOM" id="CLU_036838_2_2_1"/>
<dbReference type="InterPro" id="IPR001910">
    <property type="entry name" value="Inosine/uridine_hydrolase_dom"/>
</dbReference>
<evidence type="ECO:0000313" key="6">
    <source>
        <dbReference type="Proteomes" id="UP000019384"/>
    </source>
</evidence>
<reference evidence="5" key="2">
    <citation type="submission" date="2014-02" db="EMBL/GenBank/DDBJ databases">
        <title>Complete DNA sequence of /Kuraishia capsulata/ illustrates novel genomic features among budding yeasts (/Saccharomycotina/).</title>
        <authorList>
            <person name="Morales L."/>
            <person name="Noel B."/>
            <person name="Porcel B."/>
            <person name="Marcet-Houben M."/>
            <person name="Hullo M-F."/>
            <person name="Sacerdot C."/>
            <person name="Tekaia F."/>
            <person name="Leh-Louis V."/>
            <person name="Despons L."/>
            <person name="Khanna V."/>
            <person name="Aury J-M."/>
            <person name="Barbe V."/>
            <person name="Couloux A."/>
            <person name="Labadie K."/>
            <person name="Pelletier E."/>
            <person name="Souciet J-L."/>
            <person name="Boekhout T."/>
            <person name="Gabaldon T."/>
            <person name="Wincker P."/>
            <person name="Dujon B."/>
        </authorList>
    </citation>
    <scope>NUCLEOTIDE SEQUENCE</scope>
    <source>
        <strain evidence="5">CBS 1993</strain>
    </source>
</reference>
<dbReference type="InterPro" id="IPR036452">
    <property type="entry name" value="Ribo_hydro-like"/>
</dbReference>
<keyword evidence="2" id="KW-0378">Hydrolase</keyword>
<dbReference type="GeneID" id="34523150"/>
<dbReference type="Pfam" id="PF01156">
    <property type="entry name" value="IU_nuc_hydro"/>
    <property type="match status" value="1"/>
</dbReference>
<dbReference type="EMBL" id="HG793131">
    <property type="protein sequence ID" value="CDK29779.1"/>
    <property type="molecule type" value="Genomic_DNA"/>
</dbReference>
<evidence type="ECO:0000256" key="1">
    <source>
        <dbReference type="ARBA" id="ARBA00009176"/>
    </source>
</evidence>
<dbReference type="OrthoDB" id="432381at2759"/>
<protein>
    <recommendedName>
        <fullName evidence="4">Inosine/uridine-preferring nucleoside hydrolase domain-containing protein</fullName>
    </recommendedName>
</protein>
<feature type="domain" description="Inosine/uridine-preferring nucleoside hydrolase" evidence="4">
    <location>
        <begin position="11"/>
        <end position="316"/>
    </location>
</feature>
<gene>
    <name evidence="5" type="ORF">KUCA_T00005772001</name>
</gene>
<dbReference type="GO" id="GO:0005829">
    <property type="term" value="C:cytosol"/>
    <property type="evidence" value="ECO:0007669"/>
    <property type="project" value="TreeGrafter"/>
</dbReference>
<evidence type="ECO:0000256" key="3">
    <source>
        <dbReference type="ARBA" id="ARBA00023295"/>
    </source>
</evidence>
<dbReference type="Proteomes" id="UP000019384">
    <property type="component" value="Unassembled WGS sequence"/>
</dbReference>
<keyword evidence="6" id="KW-1185">Reference proteome</keyword>
<organism evidence="5 6">
    <name type="scientific">Kuraishia capsulata CBS 1993</name>
    <dbReference type="NCBI Taxonomy" id="1382522"/>
    <lineage>
        <taxon>Eukaryota</taxon>
        <taxon>Fungi</taxon>
        <taxon>Dikarya</taxon>
        <taxon>Ascomycota</taxon>
        <taxon>Saccharomycotina</taxon>
        <taxon>Pichiomycetes</taxon>
        <taxon>Pichiales</taxon>
        <taxon>Pichiaceae</taxon>
        <taxon>Kuraishia</taxon>
    </lineage>
</organism>
<dbReference type="InterPro" id="IPR023186">
    <property type="entry name" value="IUNH"/>
</dbReference>
<dbReference type="GO" id="GO:0006152">
    <property type="term" value="P:purine nucleoside catabolic process"/>
    <property type="evidence" value="ECO:0007669"/>
    <property type="project" value="TreeGrafter"/>
</dbReference>
<proteinExistence type="inferred from homology"/>
<name>W6MST3_9ASCO</name>
<dbReference type="GO" id="GO:0008477">
    <property type="term" value="F:purine nucleosidase activity"/>
    <property type="evidence" value="ECO:0007669"/>
    <property type="project" value="TreeGrafter"/>
</dbReference>
<accession>W6MST3</accession>
<dbReference type="Gene3D" id="3.90.245.10">
    <property type="entry name" value="Ribonucleoside hydrolase-like"/>
    <property type="match status" value="1"/>
</dbReference>
<evidence type="ECO:0000313" key="5">
    <source>
        <dbReference type="EMBL" id="CDK29779.1"/>
    </source>
</evidence>
<dbReference type="PANTHER" id="PTHR12304:SF4">
    <property type="entry name" value="URIDINE NUCLEOSIDASE"/>
    <property type="match status" value="1"/>
</dbReference>